<dbReference type="EMBL" id="CAMXCT020006664">
    <property type="protein sequence ID" value="CAL1171298.1"/>
    <property type="molecule type" value="Genomic_DNA"/>
</dbReference>
<dbReference type="SUPFAM" id="SSF56349">
    <property type="entry name" value="DNA breaking-rejoining enzymes"/>
    <property type="match status" value="1"/>
</dbReference>
<name>A0A9P1GN82_9DINO</name>
<feature type="non-terminal residue" evidence="3">
    <location>
        <position position="1"/>
    </location>
</feature>
<protein>
    <submittedName>
        <fullName evidence="3">Uncharacterized protein</fullName>
    </submittedName>
</protein>
<evidence type="ECO:0000256" key="1">
    <source>
        <dbReference type="ARBA" id="ARBA00023172"/>
    </source>
</evidence>
<accession>A0A9P1GN82</accession>
<keyword evidence="1" id="KW-0233">DNA recombination</keyword>
<dbReference type="Gene3D" id="1.10.443.10">
    <property type="entry name" value="Intergrase catalytic core"/>
    <property type="match status" value="1"/>
</dbReference>
<evidence type="ECO:0000313" key="3">
    <source>
        <dbReference type="EMBL" id="CAI4017923.1"/>
    </source>
</evidence>
<dbReference type="Proteomes" id="UP001152797">
    <property type="component" value="Unassembled WGS sequence"/>
</dbReference>
<dbReference type="GO" id="GO:0006310">
    <property type="term" value="P:DNA recombination"/>
    <property type="evidence" value="ECO:0007669"/>
    <property type="project" value="UniProtKB-KW"/>
</dbReference>
<reference evidence="4 5" key="2">
    <citation type="submission" date="2024-05" db="EMBL/GenBank/DDBJ databases">
        <authorList>
            <person name="Chen Y."/>
            <person name="Shah S."/>
            <person name="Dougan E. K."/>
            <person name="Thang M."/>
            <person name="Chan C."/>
        </authorList>
    </citation>
    <scope>NUCLEOTIDE SEQUENCE [LARGE SCALE GENOMIC DNA]</scope>
</reference>
<evidence type="ECO:0000313" key="5">
    <source>
        <dbReference type="Proteomes" id="UP001152797"/>
    </source>
</evidence>
<dbReference type="InterPro" id="IPR011010">
    <property type="entry name" value="DNA_brk_join_enz"/>
</dbReference>
<dbReference type="EMBL" id="CAMXCT010006664">
    <property type="protein sequence ID" value="CAI4017923.1"/>
    <property type="molecule type" value="Genomic_DNA"/>
</dbReference>
<organism evidence="3">
    <name type="scientific">Cladocopium goreaui</name>
    <dbReference type="NCBI Taxonomy" id="2562237"/>
    <lineage>
        <taxon>Eukaryota</taxon>
        <taxon>Sar</taxon>
        <taxon>Alveolata</taxon>
        <taxon>Dinophyceae</taxon>
        <taxon>Suessiales</taxon>
        <taxon>Symbiodiniaceae</taxon>
        <taxon>Cladocopium</taxon>
    </lineage>
</organism>
<dbReference type="EMBL" id="CAMXCT030006664">
    <property type="protein sequence ID" value="CAL4805235.1"/>
    <property type="molecule type" value="Genomic_DNA"/>
</dbReference>
<evidence type="ECO:0000313" key="4">
    <source>
        <dbReference type="EMBL" id="CAL4805235.1"/>
    </source>
</evidence>
<reference evidence="3" key="1">
    <citation type="submission" date="2022-10" db="EMBL/GenBank/DDBJ databases">
        <authorList>
            <person name="Chen Y."/>
            <person name="Dougan E. K."/>
            <person name="Chan C."/>
            <person name="Rhodes N."/>
            <person name="Thang M."/>
        </authorList>
    </citation>
    <scope>NUCLEOTIDE SEQUENCE</scope>
</reference>
<dbReference type="InterPro" id="IPR013762">
    <property type="entry name" value="Integrase-like_cat_sf"/>
</dbReference>
<proteinExistence type="predicted"/>
<evidence type="ECO:0000256" key="2">
    <source>
        <dbReference type="SAM" id="MobiDB-lite"/>
    </source>
</evidence>
<dbReference type="GO" id="GO:0015074">
    <property type="term" value="P:DNA integration"/>
    <property type="evidence" value="ECO:0007669"/>
    <property type="project" value="InterPro"/>
</dbReference>
<dbReference type="OrthoDB" id="443539at2759"/>
<feature type="region of interest" description="Disordered" evidence="2">
    <location>
        <begin position="644"/>
        <end position="678"/>
    </location>
</feature>
<comment type="caution">
    <text evidence="3">The sequence shown here is derived from an EMBL/GenBank/DDBJ whole genome shotgun (WGS) entry which is preliminary data.</text>
</comment>
<sequence>LRELSKEADRLQVAAVELAENISELCNPGSFGDWVLVDDAFDPLSPEDFAAVRALLVHHGLEDGFPPIPEELVRIAARALSGSPQEVVQKAQSAFRAGFLAHIALATSTPFLKNEQESEAGHCHWVVFYRHTPSINRRVTSLACKDVAITVEDCVWQGFDSLTELSIFCAGASVRVPRLEKWISIQAFALPLLSRASSDVLLDAMLKEEPDIIGPSKEFTAQLMVEEEIGSGVVDLPSTANFVVVDLVDSVLMEMREYDIVTDSTEPIVPFADSEPNALPKIIPLLPMIQDWIESVASERLAFYSAREEQDGPTLPATKKAAAKKAARTTIATLATQMATMQQQLQAVLAQQDVLAKGGGGVDGFASHAPALSNGPMVATIPALSSGLGLGTVPKVAAMAIGPPPRTKEVQLGSVADAGQPVAPIQRSCAVGGEGQMFSALSQQSAALTQLVAHLAGGDPMSDLAGHSATIGLGLNTKGVARRERMQSDLAQRSSNYFLQVQQQLFKRMNPSRAVPKNAAELSQAGASMTAYLERYGGFRQNRDAGLIMWILAHAMDSASQDDFHGTKEYLALLVAALEQSTLDGGWGVAYVLSLMEEPPQQLFMERMTPVSATGRPFSPLVPPSWAAVALSYLKELEVLSTRKTEMRSTSVPAPKASPQPSDPSQTASPKRKPRFPKKPQAAAESICLLRGPLERPASTLTFFPVPVFDRDQFRRKPSGLSSLKRRNCHLHRAIHVICMALNFWFFGGRWVADDELKREPNAEHINLYARLASLIRSDGLAESFNLAKSGRKHHELLARLSELSNLLTVQGGASCGYEKGFAGVDVPKDNSAAPELTPFVDLDASRLRIYGGGHWDVTSHLHDELVLAYREPRSLLADLPLGDHPKCRDSQEEVAKLAHLWDQAGLLRLSRCQRPLGSLVKVFNCYKNAEMDRQIGDRRGQNSLECRIAGPSRELPAGPDMMDLQVDVNSQKVVVIITDRKDYYHQLWVSPARASTNAVGPSIHADLVKDTGAYSAFCLQSSMQKKLGRERNGDALHNFTLHPGESPEAEFLPQDHVWTCFGSVLQGDHAGVEIATSAHEHWLRKYGLLDETSRLVASRCLRSDNLLQGLVIDDYFAASVEDRKTDNSASRAAACYNTSQFAYEAADLLGSPAKDVVGENEGKLVGAYINSSERALNRKLCTVGAPAAKRIALSFITLALCSLGCTTDVLHLCLVGGWVSILAFRRPMMSILANCYHLVDQNTVDANSPKLVNLPRCVANELVILACLVPLAISDLGAEYFPALFATDASSFKGAICWAPQEPRVLRTIWKSCRSKGSYTRLLSPAEQVLRNNGLFDEEKLQGRRILGPDRPLAYEFDFIEVFSGASLVTAAIAAKGWSVGPPLDIGISREYDLSSVYICEWLTFLLAEKRLKGVMVSPPCTTFSIMRRPRLRSPLKPFGFDTTDEQTLMGNTLGQRGAQIMYTAAANDAAGIMETTYSSYLKYLPGWLIVKSLPMAEEVRCDSCAFGSEHLKPFRFLGVNVSLVRLAQRCSCSCNHVRIQGVLTKASATYVPKLVEAIADCLHSAMLEVHRRRAEALDVDISGLENQLVNEAALASKWEVLKSWTFRKQSHINILEEAAVLRLVNFLATYRRPLRASALVDSFVVRGATSKGRSSSRGLSTILRRVGATCVAAALYLTLPYVPTRLNPADDPTRDAVLRPSYGSLDVESWDDLDLFLLSELPKTKRWASLWMRMVLRLIGPTCLHFSDRSVFRQTTLTRSEAKDHEFEQKGFDSSLGFPGEGPALTIRPQIVGPLSRFCILSCGFPSFLGLALWTLLRALFFVPATWIAAMLRGVLCLFSACPRGLWISVGLLACAPAAHAMPMFPRTAGERSKAAMRQNRPPVPSGRPVLPITMQRRKQLLDEFFIWATEQGLDIAAMFEDHQRHIDDLNLVLVKFGRALYEHGKSYGKYAETLNAITSWKPAIRRMLQGAWDFGFAWNRHEPSLHHAAMPGPVALAILTTSMLWGWTRFAGVFALMWAGLLRPGELLSANRSDLLLPSDGDKTLPFGLLAIRDPKTRFSNARHQSAKLDMADMLKIIELFLSPLQSHQRLWPYSGSTLRSRFHAILRALQLPLNAVNGVRPLELASVRAGAATWVMQTTESGDLLQRRGRWANRRMMDIYVQEVTALVYLKRVPEQTKNHVLMVADSFVQVLTKAELFTQARIPPSSWFVLFRE</sequence>
<keyword evidence="5" id="KW-1185">Reference proteome</keyword>
<dbReference type="GO" id="GO:0003677">
    <property type="term" value="F:DNA binding"/>
    <property type="evidence" value="ECO:0007669"/>
    <property type="project" value="InterPro"/>
</dbReference>
<gene>
    <name evidence="3" type="ORF">C1SCF055_LOCUS42532</name>
</gene>